<keyword evidence="6" id="KW-0238">DNA-binding</keyword>
<dbReference type="Pfam" id="PF17853">
    <property type="entry name" value="GGDEF_2"/>
    <property type="match status" value="1"/>
</dbReference>
<dbReference type="CDD" id="cd17536">
    <property type="entry name" value="REC_YesN-like"/>
    <property type="match status" value="1"/>
</dbReference>
<protein>
    <submittedName>
        <fullName evidence="11">Two-component system response regulator YesN</fullName>
    </submittedName>
</protein>
<feature type="domain" description="HTH araC/xylS-type" evidence="9">
    <location>
        <begin position="434"/>
        <end position="533"/>
    </location>
</feature>
<evidence type="ECO:0000313" key="12">
    <source>
        <dbReference type="Proteomes" id="UP000256869"/>
    </source>
</evidence>
<keyword evidence="2" id="KW-0963">Cytoplasm</keyword>
<dbReference type="SMART" id="SM00448">
    <property type="entry name" value="REC"/>
    <property type="match status" value="1"/>
</dbReference>
<dbReference type="SUPFAM" id="SSF46689">
    <property type="entry name" value="Homeodomain-like"/>
    <property type="match status" value="1"/>
</dbReference>
<keyword evidence="12" id="KW-1185">Reference proteome</keyword>
<dbReference type="SUPFAM" id="SSF52172">
    <property type="entry name" value="CheY-like"/>
    <property type="match status" value="1"/>
</dbReference>
<dbReference type="InterPro" id="IPR041522">
    <property type="entry name" value="CdaR_GGDEF"/>
</dbReference>
<dbReference type="InterPro" id="IPR011006">
    <property type="entry name" value="CheY-like_superfamily"/>
</dbReference>
<dbReference type="GO" id="GO:0003700">
    <property type="term" value="F:DNA-binding transcription factor activity"/>
    <property type="evidence" value="ECO:0007669"/>
    <property type="project" value="InterPro"/>
</dbReference>
<dbReference type="Gene3D" id="1.10.10.60">
    <property type="entry name" value="Homeodomain-like"/>
    <property type="match status" value="2"/>
</dbReference>
<evidence type="ECO:0000256" key="4">
    <source>
        <dbReference type="ARBA" id="ARBA00023012"/>
    </source>
</evidence>
<evidence type="ECO:0000256" key="8">
    <source>
        <dbReference type="PROSITE-ProRule" id="PRU00169"/>
    </source>
</evidence>
<dbReference type="Pfam" id="PF12833">
    <property type="entry name" value="HTH_18"/>
    <property type="match status" value="1"/>
</dbReference>
<feature type="modified residue" description="4-aspartylphosphate" evidence="8">
    <location>
        <position position="55"/>
    </location>
</feature>
<dbReference type="InterPro" id="IPR001789">
    <property type="entry name" value="Sig_transdc_resp-reg_receiver"/>
</dbReference>
<dbReference type="AlphaFoldDB" id="A0A3D9ISW0"/>
<dbReference type="InterPro" id="IPR051552">
    <property type="entry name" value="HptR"/>
</dbReference>
<evidence type="ECO:0000259" key="9">
    <source>
        <dbReference type="PROSITE" id="PS01124"/>
    </source>
</evidence>
<dbReference type="GO" id="GO:0005737">
    <property type="term" value="C:cytoplasm"/>
    <property type="evidence" value="ECO:0007669"/>
    <property type="project" value="UniProtKB-SubCell"/>
</dbReference>
<gene>
    <name evidence="11" type="ORF">DFP95_102219</name>
</gene>
<dbReference type="Pfam" id="PF00072">
    <property type="entry name" value="Response_reg"/>
    <property type="match status" value="1"/>
</dbReference>
<organism evidence="11 12">
    <name type="scientific">Cohnella lupini</name>
    <dbReference type="NCBI Taxonomy" id="1294267"/>
    <lineage>
        <taxon>Bacteria</taxon>
        <taxon>Bacillati</taxon>
        <taxon>Bacillota</taxon>
        <taxon>Bacilli</taxon>
        <taxon>Bacillales</taxon>
        <taxon>Paenibacillaceae</taxon>
        <taxon>Cohnella</taxon>
    </lineage>
</organism>
<comment type="subcellular location">
    <subcellularLocation>
        <location evidence="1">Cytoplasm</location>
    </subcellularLocation>
</comment>
<evidence type="ECO:0000256" key="7">
    <source>
        <dbReference type="ARBA" id="ARBA00023163"/>
    </source>
</evidence>
<dbReference type="RefSeq" id="WP_115991562.1">
    <property type="nucleotide sequence ID" value="NZ_QRDY01000002.1"/>
</dbReference>
<dbReference type="GO" id="GO:0000160">
    <property type="term" value="P:phosphorelay signal transduction system"/>
    <property type="evidence" value="ECO:0007669"/>
    <property type="project" value="UniProtKB-KW"/>
</dbReference>
<keyword evidence="7" id="KW-0804">Transcription</keyword>
<dbReference type="PROSITE" id="PS01124">
    <property type="entry name" value="HTH_ARAC_FAMILY_2"/>
    <property type="match status" value="1"/>
</dbReference>
<dbReference type="SMART" id="SM00342">
    <property type="entry name" value="HTH_ARAC"/>
    <property type="match status" value="1"/>
</dbReference>
<evidence type="ECO:0000256" key="3">
    <source>
        <dbReference type="ARBA" id="ARBA00022553"/>
    </source>
</evidence>
<keyword evidence="5" id="KW-0805">Transcription regulation</keyword>
<evidence type="ECO:0000256" key="6">
    <source>
        <dbReference type="ARBA" id="ARBA00023125"/>
    </source>
</evidence>
<name>A0A3D9ISW0_9BACL</name>
<keyword evidence="3 8" id="KW-0597">Phosphoprotein</keyword>
<keyword evidence="4" id="KW-0902">Two-component regulatory system</keyword>
<evidence type="ECO:0000256" key="2">
    <source>
        <dbReference type="ARBA" id="ARBA00022490"/>
    </source>
</evidence>
<proteinExistence type="predicted"/>
<evidence type="ECO:0000313" key="11">
    <source>
        <dbReference type="EMBL" id="RED64798.1"/>
    </source>
</evidence>
<comment type="caution">
    <text evidence="11">The sequence shown here is derived from an EMBL/GenBank/DDBJ whole genome shotgun (WGS) entry which is preliminary data.</text>
</comment>
<feature type="domain" description="Response regulatory" evidence="10">
    <location>
        <begin position="3"/>
        <end position="120"/>
    </location>
</feature>
<dbReference type="Gene3D" id="3.40.50.2300">
    <property type="match status" value="1"/>
</dbReference>
<evidence type="ECO:0000256" key="1">
    <source>
        <dbReference type="ARBA" id="ARBA00004496"/>
    </source>
</evidence>
<dbReference type="PANTHER" id="PTHR42713">
    <property type="entry name" value="HISTIDINE KINASE-RELATED"/>
    <property type="match status" value="1"/>
</dbReference>
<dbReference type="InterPro" id="IPR018060">
    <property type="entry name" value="HTH_AraC"/>
</dbReference>
<dbReference type="InterPro" id="IPR009057">
    <property type="entry name" value="Homeodomain-like_sf"/>
</dbReference>
<sequence>MYKLLIVDDEALVREAIKDQMNWEELGYECIGDCEDGAEALEFIGRQQPDVVLTDIGMPFMNGMELTNELAVRYPNMKVIILTGYDDFDFAQQALKLQAVDYILKPVTAAELAAVLRKLSDEMDVERSRKQDHEQLKRQLTESLPLLKERFLERLVTSPMTEKQIKESSGYFQIEWDGEWVTELAIDVDEFVMDQPSTLFDQQLIRFAVYNIAQEISAKYKGAATFRDRENRVLALLSGENPDELQERAIVAADDIHNAVSSYLPILVSIGIGNACRLADNASVLHQSAVSALDYRYVIGTNSIIRLSDMERRNRPELLSVVTWESELITKLKTGTPLEMEQWMIKLFTTFREHVFPIDVCYIYLQRIVLTMMHTLYEMDSNASQVFGANTNPIAEINRFATLDEIEAWMMELCGKAVTVIQSKREDQSALQINKAMQYVRDNYMDPELSLKTVCKHVSLSSSYFSSIFKLHKGRTFVEFVTHERMEKAKELLNLTAMKSYEIAYAVGYGDPHYFSGAFKKHTGDTPTDYRNKMISGKV</sequence>
<accession>A0A3D9ISW0</accession>
<dbReference type="Proteomes" id="UP000256869">
    <property type="component" value="Unassembled WGS sequence"/>
</dbReference>
<dbReference type="PANTHER" id="PTHR42713:SF3">
    <property type="entry name" value="TRANSCRIPTIONAL REGULATORY PROTEIN HPTR"/>
    <property type="match status" value="1"/>
</dbReference>
<dbReference type="GO" id="GO:0043565">
    <property type="term" value="F:sequence-specific DNA binding"/>
    <property type="evidence" value="ECO:0007669"/>
    <property type="project" value="InterPro"/>
</dbReference>
<reference evidence="11 12" key="1">
    <citation type="submission" date="2018-07" db="EMBL/GenBank/DDBJ databases">
        <title>Genomic Encyclopedia of Type Strains, Phase III (KMG-III): the genomes of soil and plant-associated and newly described type strains.</title>
        <authorList>
            <person name="Whitman W."/>
        </authorList>
    </citation>
    <scope>NUCLEOTIDE SEQUENCE [LARGE SCALE GENOMIC DNA]</scope>
    <source>
        <strain evidence="11 12">CECT 8236</strain>
    </source>
</reference>
<dbReference type="EMBL" id="QRDY01000002">
    <property type="protein sequence ID" value="RED64798.1"/>
    <property type="molecule type" value="Genomic_DNA"/>
</dbReference>
<evidence type="ECO:0000256" key="5">
    <source>
        <dbReference type="ARBA" id="ARBA00023015"/>
    </source>
</evidence>
<dbReference type="OrthoDB" id="9794370at2"/>
<dbReference type="PROSITE" id="PS50110">
    <property type="entry name" value="RESPONSE_REGULATORY"/>
    <property type="match status" value="1"/>
</dbReference>
<evidence type="ECO:0000259" key="10">
    <source>
        <dbReference type="PROSITE" id="PS50110"/>
    </source>
</evidence>